<dbReference type="InterPro" id="IPR052537">
    <property type="entry name" value="Extradiol_RC_dioxygenase"/>
</dbReference>
<proteinExistence type="predicted"/>
<dbReference type="HOGENOM" id="CLU_057821_0_0_0"/>
<sequence length="317" mass="34670">MPSFMPARILGIHHMSAISGPAQENFDFYSGVLGFRLVKLTVNFDDPTAYHLYYGDGAGSPGSIVTFFPYPNGYPGRPGSGQVTVTSLSVPHGSLTYWADRFKEFEVDFDRVAHRGSGHVLPFRAPDGLPLELVAASDHVPGVEWDDTDVLPEFAISVVRSVTMVVRQLEPTAELLTGLLGFRLADERENRHRYEVAEGGPGKSIEVVVDAEGPVGRPGHGSVHHVAFRIADDAEQLAAKAELTAAGFQVSPVMDRDYFRSIYFREPGGVLLEIATDGPGFTTDETLEDLGGGLRLPSQFANHRRQIERSLPPLKIW</sequence>
<dbReference type="InterPro" id="IPR037523">
    <property type="entry name" value="VOC_core"/>
</dbReference>
<name>A0A068NPM4_FIMGI</name>
<dbReference type="InterPro" id="IPR004360">
    <property type="entry name" value="Glyas_Fos-R_dOase_dom"/>
</dbReference>
<dbReference type="AlphaFoldDB" id="A0A068NPM4"/>
<feature type="domain" description="VOC" evidence="1">
    <location>
        <begin position="158"/>
        <end position="277"/>
    </location>
</feature>
<keyword evidence="3" id="KW-1185">Reference proteome</keyword>
<organism evidence="2 3">
    <name type="scientific">Fimbriimonas ginsengisoli Gsoil 348</name>
    <dbReference type="NCBI Taxonomy" id="661478"/>
    <lineage>
        <taxon>Bacteria</taxon>
        <taxon>Bacillati</taxon>
        <taxon>Armatimonadota</taxon>
        <taxon>Fimbriimonadia</taxon>
        <taxon>Fimbriimonadales</taxon>
        <taxon>Fimbriimonadaceae</taxon>
        <taxon>Fimbriimonas</taxon>
    </lineage>
</organism>
<dbReference type="KEGG" id="fgi:OP10G_1327"/>
<keyword evidence="2" id="KW-0223">Dioxygenase</keyword>
<evidence type="ECO:0000259" key="1">
    <source>
        <dbReference type="PROSITE" id="PS51819"/>
    </source>
</evidence>
<dbReference type="SUPFAM" id="SSF54593">
    <property type="entry name" value="Glyoxalase/Bleomycin resistance protein/Dihydroxybiphenyl dioxygenase"/>
    <property type="match status" value="1"/>
</dbReference>
<dbReference type="STRING" id="661478.OP10G_1327"/>
<evidence type="ECO:0000313" key="2">
    <source>
        <dbReference type="EMBL" id="AIE84695.1"/>
    </source>
</evidence>
<dbReference type="Proteomes" id="UP000027982">
    <property type="component" value="Chromosome"/>
</dbReference>
<dbReference type="PANTHER" id="PTHR36110:SF4">
    <property type="entry name" value="RING-CLEAVING DIOXYGENASE MHQA-RELATED"/>
    <property type="match status" value="1"/>
</dbReference>
<dbReference type="PROSITE" id="PS51819">
    <property type="entry name" value="VOC"/>
    <property type="match status" value="2"/>
</dbReference>
<protein>
    <submittedName>
        <fullName evidence="2">Putative dioxygenase</fullName>
    </submittedName>
</protein>
<gene>
    <name evidence="2" type="ORF">OP10G_1327</name>
</gene>
<dbReference type="Gene3D" id="3.10.180.10">
    <property type="entry name" value="2,3-Dihydroxybiphenyl 1,2-Dioxygenase, domain 1"/>
    <property type="match status" value="2"/>
</dbReference>
<dbReference type="CDD" id="cd08347">
    <property type="entry name" value="PcpA_C_like"/>
    <property type="match status" value="1"/>
</dbReference>
<feature type="domain" description="VOC" evidence="1">
    <location>
        <begin position="11"/>
        <end position="136"/>
    </location>
</feature>
<accession>A0A068NPM4</accession>
<keyword evidence="2" id="KW-0560">Oxidoreductase</keyword>
<dbReference type="EMBL" id="CP007139">
    <property type="protein sequence ID" value="AIE84695.1"/>
    <property type="molecule type" value="Genomic_DNA"/>
</dbReference>
<dbReference type="PANTHER" id="PTHR36110">
    <property type="entry name" value="RING-CLEAVING DIOXYGENASE MHQE-RELATED"/>
    <property type="match status" value="1"/>
</dbReference>
<dbReference type="Pfam" id="PF00903">
    <property type="entry name" value="Glyoxalase"/>
    <property type="match status" value="2"/>
</dbReference>
<evidence type="ECO:0000313" key="3">
    <source>
        <dbReference type="Proteomes" id="UP000027982"/>
    </source>
</evidence>
<dbReference type="eggNOG" id="COG0346">
    <property type="taxonomic scope" value="Bacteria"/>
</dbReference>
<reference evidence="2 3" key="1">
    <citation type="journal article" date="2014" name="PLoS ONE">
        <title>The first complete genome sequence of the class fimbriimonadia in the phylum armatimonadetes.</title>
        <authorList>
            <person name="Hu Z.Y."/>
            <person name="Wang Y.Z."/>
            <person name="Im W.T."/>
            <person name="Wang S.Y."/>
            <person name="Zhao G.P."/>
            <person name="Zheng H.J."/>
            <person name="Quan Z.X."/>
        </authorList>
    </citation>
    <scope>NUCLEOTIDE SEQUENCE [LARGE SCALE GENOMIC DNA]</scope>
    <source>
        <strain evidence="2">Gsoil 348</strain>
    </source>
</reference>
<dbReference type="GO" id="GO:0051213">
    <property type="term" value="F:dioxygenase activity"/>
    <property type="evidence" value="ECO:0007669"/>
    <property type="project" value="UniProtKB-KW"/>
</dbReference>
<dbReference type="InterPro" id="IPR029068">
    <property type="entry name" value="Glyas_Bleomycin-R_OHBP_Dase"/>
</dbReference>